<dbReference type="EMBL" id="JAVDRP010000002">
    <property type="protein sequence ID" value="MDR6407565.1"/>
    <property type="molecule type" value="Genomic_DNA"/>
</dbReference>
<gene>
    <name evidence="2" type="ORF">J2804_000953</name>
</gene>
<organism evidence="2 3">
    <name type="scientific">Paraburkholderia terricola</name>
    <dbReference type="NCBI Taxonomy" id="169427"/>
    <lineage>
        <taxon>Bacteria</taxon>
        <taxon>Pseudomonadati</taxon>
        <taxon>Pseudomonadota</taxon>
        <taxon>Betaproteobacteria</taxon>
        <taxon>Burkholderiales</taxon>
        <taxon>Burkholderiaceae</taxon>
        <taxon>Paraburkholderia</taxon>
    </lineage>
</organism>
<proteinExistence type="predicted"/>
<feature type="compositionally biased region" description="Acidic residues" evidence="1">
    <location>
        <begin position="1"/>
        <end position="12"/>
    </location>
</feature>
<evidence type="ECO:0000313" key="2">
    <source>
        <dbReference type="EMBL" id="MDR6407565.1"/>
    </source>
</evidence>
<feature type="region of interest" description="Disordered" evidence="1">
    <location>
        <begin position="1"/>
        <end position="33"/>
    </location>
</feature>
<protein>
    <submittedName>
        <fullName evidence="2">Uncharacterized protein</fullName>
    </submittedName>
</protein>
<reference evidence="2 3" key="1">
    <citation type="submission" date="2023-07" db="EMBL/GenBank/DDBJ databases">
        <title>Sorghum-associated microbial communities from plants grown in Nebraska, USA.</title>
        <authorList>
            <person name="Schachtman D."/>
        </authorList>
    </citation>
    <scope>NUCLEOTIDE SEQUENCE [LARGE SCALE GENOMIC DNA]</scope>
    <source>
        <strain evidence="2 3">DS1316</strain>
    </source>
</reference>
<name>A0ABU1LLZ6_9BURK</name>
<keyword evidence="3" id="KW-1185">Reference proteome</keyword>
<comment type="caution">
    <text evidence="2">The sequence shown here is derived from an EMBL/GenBank/DDBJ whole genome shotgun (WGS) entry which is preliminary data.</text>
</comment>
<evidence type="ECO:0000256" key="1">
    <source>
        <dbReference type="SAM" id="MobiDB-lite"/>
    </source>
</evidence>
<dbReference type="Proteomes" id="UP001264340">
    <property type="component" value="Unassembled WGS sequence"/>
</dbReference>
<evidence type="ECO:0000313" key="3">
    <source>
        <dbReference type="Proteomes" id="UP001264340"/>
    </source>
</evidence>
<sequence length="33" mass="3641">MPIEENENDESSIDGPPGLLLYNSPPVEIDSRL</sequence>
<accession>A0ABU1LLZ6</accession>